<proteinExistence type="predicted"/>
<reference evidence="1 2" key="1">
    <citation type="journal article" date="2021" name="Hortic Res">
        <title>High-quality reference genome and annotation aids understanding of berry development for evergreen blueberry (Vaccinium darrowii).</title>
        <authorList>
            <person name="Yu J."/>
            <person name="Hulse-Kemp A.M."/>
            <person name="Babiker E."/>
            <person name="Staton M."/>
        </authorList>
    </citation>
    <scope>NUCLEOTIDE SEQUENCE [LARGE SCALE GENOMIC DNA]</scope>
    <source>
        <strain evidence="2">cv. NJ 8807/NJ 8810</strain>
        <tissue evidence="1">Young leaf</tissue>
    </source>
</reference>
<evidence type="ECO:0000313" key="2">
    <source>
        <dbReference type="Proteomes" id="UP000828048"/>
    </source>
</evidence>
<evidence type="ECO:0000313" key="1">
    <source>
        <dbReference type="EMBL" id="KAH7841111.1"/>
    </source>
</evidence>
<keyword evidence="2" id="KW-1185">Reference proteome</keyword>
<organism evidence="1 2">
    <name type="scientific">Vaccinium darrowii</name>
    <dbReference type="NCBI Taxonomy" id="229202"/>
    <lineage>
        <taxon>Eukaryota</taxon>
        <taxon>Viridiplantae</taxon>
        <taxon>Streptophyta</taxon>
        <taxon>Embryophyta</taxon>
        <taxon>Tracheophyta</taxon>
        <taxon>Spermatophyta</taxon>
        <taxon>Magnoliopsida</taxon>
        <taxon>eudicotyledons</taxon>
        <taxon>Gunneridae</taxon>
        <taxon>Pentapetalae</taxon>
        <taxon>asterids</taxon>
        <taxon>Ericales</taxon>
        <taxon>Ericaceae</taxon>
        <taxon>Vaccinioideae</taxon>
        <taxon>Vaccinieae</taxon>
        <taxon>Vaccinium</taxon>
    </lineage>
</organism>
<protein>
    <submittedName>
        <fullName evidence="1">Uncharacterized protein</fullName>
    </submittedName>
</protein>
<name>A0ACB7XL75_9ERIC</name>
<accession>A0ACB7XL75</accession>
<gene>
    <name evidence="1" type="ORF">Vadar_025695</name>
</gene>
<dbReference type="Proteomes" id="UP000828048">
    <property type="component" value="Chromosome 10"/>
</dbReference>
<comment type="caution">
    <text evidence="1">The sequence shown here is derived from an EMBL/GenBank/DDBJ whole genome shotgun (WGS) entry which is preliminary data.</text>
</comment>
<dbReference type="EMBL" id="CM037160">
    <property type="protein sequence ID" value="KAH7841111.1"/>
    <property type="molecule type" value="Genomic_DNA"/>
</dbReference>
<sequence length="241" mass="26804">MSFSSWLFGDNNKSNSTQGNTSSYDAEVNSHAHYVTPMGGRSDTYGFSFNGHENFEPRRSSFHFGARTHENSNLFRGPENLEPRRSSFHFGEQSQHYGGGPSRCPTRFTLVNALLLHSMVFVDLDVISCSLHLIRSCPNLTKLVIKFCRATDIVVEQVVNYLEAPACMDQTLAKLLSVDITFLKGLKPQLLLIKLLLACSPKLETMVIGLSPGLDVNGGFQILKELSQFPRLSPKAVVKYS</sequence>